<feature type="region of interest" description="Disordered" evidence="1">
    <location>
        <begin position="23"/>
        <end position="42"/>
    </location>
</feature>
<dbReference type="Proteomes" id="UP000198647">
    <property type="component" value="Unassembled WGS sequence"/>
</dbReference>
<evidence type="ECO:0000313" key="3">
    <source>
        <dbReference type="EMBL" id="SDX71129.1"/>
    </source>
</evidence>
<dbReference type="Gene3D" id="2.170.130.30">
    <property type="match status" value="1"/>
</dbReference>
<sequence length="134" mass="14904">MEKLRNYAGVVALTLVLLTGCQAESETSESQEEGSQSSQEIEATVELTKNQGEEQVKEKDITVEEGTVLMDAMEENFEVKEKDGFINGIEGISAEEGEKKAWVYDVNGEEAKVGAAEYEIEDGDEIHFDFQSWE</sequence>
<comment type="caution">
    <text evidence="3">The sequence shown here is derived from an EMBL/GenBank/DDBJ whole genome shotgun (WGS) entry which is preliminary data.</text>
</comment>
<evidence type="ECO:0000313" key="4">
    <source>
        <dbReference type="Proteomes" id="UP000198647"/>
    </source>
</evidence>
<organism evidence="3 4">
    <name type="scientific">Salimicrobium album</name>
    <dbReference type="NCBI Taxonomy" id="50717"/>
    <lineage>
        <taxon>Bacteria</taxon>
        <taxon>Bacillati</taxon>
        <taxon>Bacillota</taxon>
        <taxon>Bacilli</taxon>
        <taxon>Bacillales</taxon>
        <taxon>Bacillaceae</taxon>
        <taxon>Salimicrobium</taxon>
    </lineage>
</organism>
<proteinExistence type="predicted"/>
<dbReference type="InterPro" id="IPR027954">
    <property type="entry name" value="Transcobalamin-like_C"/>
</dbReference>
<dbReference type="Pfam" id="PF14478">
    <property type="entry name" value="DUF4430"/>
    <property type="match status" value="1"/>
</dbReference>
<gene>
    <name evidence="3" type="ORF">SAMN04488081_1152</name>
</gene>
<evidence type="ECO:0000259" key="2">
    <source>
        <dbReference type="Pfam" id="PF14478"/>
    </source>
</evidence>
<dbReference type="PROSITE" id="PS51257">
    <property type="entry name" value="PROKAR_LIPOPROTEIN"/>
    <property type="match status" value="1"/>
</dbReference>
<feature type="domain" description="Transcobalamin-like C-terminal" evidence="2">
    <location>
        <begin position="66"/>
        <end position="131"/>
    </location>
</feature>
<keyword evidence="4" id="KW-1185">Reference proteome</keyword>
<name>A0A1H3DZN7_9BACI</name>
<protein>
    <recommendedName>
        <fullName evidence="2">Transcobalamin-like C-terminal domain-containing protein</fullName>
    </recommendedName>
</protein>
<evidence type="ECO:0000256" key="1">
    <source>
        <dbReference type="SAM" id="MobiDB-lite"/>
    </source>
</evidence>
<dbReference type="RefSeq" id="WP_093106215.1">
    <property type="nucleotide sequence ID" value="NZ_FNOS01000002.1"/>
</dbReference>
<dbReference type="EMBL" id="FNOS01000002">
    <property type="protein sequence ID" value="SDX71129.1"/>
    <property type="molecule type" value="Genomic_DNA"/>
</dbReference>
<reference evidence="3 4" key="1">
    <citation type="submission" date="2016-10" db="EMBL/GenBank/DDBJ databases">
        <authorList>
            <person name="Varghese N."/>
            <person name="Submissions S."/>
        </authorList>
    </citation>
    <scope>NUCLEOTIDE SEQUENCE [LARGE SCALE GENOMIC DNA]</scope>
    <source>
        <strain evidence="3 4">DSM 20748</strain>
    </source>
</reference>
<accession>A0A1H3DZN7</accession>